<dbReference type="Gramene" id="OMO99506">
    <property type="protein sequence ID" value="OMO99506"/>
    <property type="gene ID" value="CCACVL1_03769"/>
</dbReference>
<accession>A0A1R3JXD0</accession>
<organism evidence="1 2">
    <name type="scientific">Corchorus capsularis</name>
    <name type="common">Jute</name>
    <dbReference type="NCBI Taxonomy" id="210143"/>
    <lineage>
        <taxon>Eukaryota</taxon>
        <taxon>Viridiplantae</taxon>
        <taxon>Streptophyta</taxon>
        <taxon>Embryophyta</taxon>
        <taxon>Tracheophyta</taxon>
        <taxon>Spermatophyta</taxon>
        <taxon>Magnoliopsida</taxon>
        <taxon>eudicotyledons</taxon>
        <taxon>Gunneridae</taxon>
        <taxon>Pentapetalae</taxon>
        <taxon>rosids</taxon>
        <taxon>malvids</taxon>
        <taxon>Malvales</taxon>
        <taxon>Malvaceae</taxon>
        <taxon>Grewioideae</taxon>
        <taxon>Apeibeae</taxon>
        <taxon>Corchorus</taxon>
    </lineage>
</organism>
<reference evidence="1 2" key="1">
    <citation type="submission" date="2013-09" db="EMBL/GenBank/DDBJ databases">
        <title>Corchorus capsularis genome sequencing.</title>
        <authorList>
            <person name="Alam M."/>
            <person name="Haque M.S."/>
            <person name="Islam M.S."/>
            <person name="Emdad E.M."/>
            <person name="Islam M.M."/>
            <person name="Ahmed B."/>
            <person name="Halim A."/>
            <person name="Hossen Q.M.M."/>
            <person name="Hossain M.Z."/>
            <person name="Ahmed R."/>
            <person name="Khan M.M."/>
            <person name="Islam R."/>
            <person name="Rashid M.M."/>
            <person name="Khan S.A."/>
            <person name="Rahman M.S."/>
            <person name="Alam M."/>
        </authorList>
    </citation>
    <scope>NUCLEOTIDE SEQUENCE [LARGE SCALE GENOMIC DNA]</scope>
    <source>
        <strain evidence="2">cv. CVL-1</strain>
        <tissue evidence="1">Whole seedling</tissue>
    </source>
</reference>
<evidence type="ECO:0000313" key="2">
    <source>
        <dbReference type="Proteomes" id="UP000188268"/>
    </source>
</evidence>
<evidence type="ECO:0000313" key="1">
    <source>
        <dbReference type="EMBL" id="OMO99506.1"/>
    </source>
</evidence>
<gene>
    <name evidence="1" type="ORF">CCACVL1_03769</name>
</gene>
<proteinExistence type="predicted"/>
<keyword evidence="2" id="KW-1185">Reference proteome</keyword>
<comment type="caution">
    <text evidence="1">The sequence shown here is derived from an EMBL/GenBank/DDBJ whole genome shotgun (WGS) entry which is preliminary data.</text>
</comment>
<sequence>GLWLRLSERRGPMNQSARAFCSSPKAALHYHFNWPRRSTANAPGIQLRLQWVTVLSPNGGPLWFSGIRGWLSKVKRDSHGASDGCS</sequence>
<dbReference type="EMBL" id="AWWV01006858">
    <property type="protein sequence ID" value="OMO99506.1"/>
    <property type="molecule type" value="Genomic_DNA"/>
</dbReference>
<feature type="non-terminal residue" evidence="1">
    <location>
        <position position="1"/>
    </location>
</feature>
<protein>
    <submittedName>
        <fullName evidence="1">Uncharacterized protein</fullName>
    </submittedName>
</protein>
<name>A0A1R3JXD0_COCAP</name>
<dbReference type="Proteomes" id="UP000188268">
    <property type="component" value="Unassembled WGS sequence"/>
</dbReference>
<dbReference type="AlphaFoldDB" id="A0A1R3JXD0"/>